<reference evidence="2 3" key="1">
    <citation type="submission" date="2016-11" db="EMBL/GenBank/DDBJ databases">
        <authorList>
            <person name="Jaros S."/>
            <person name="Januszkiewicz K."/>
            <person name="Wedrychowicz H."/>
        </authorList>
    </citation>
    <scope>NUCLEOTIDE SEQUENCE [LARGE SCALE GENOMIC DNA]</scope>
    <source>
        <strain evidence="2 3">DSM 14828</strain>
    </source>
</reference>
<dbReference type="Pfam" id="PF00144">
    <property type="entry name" value="Beta-lactamase"/>
    <property type="match status" value="1"/>
</dbReference>
<accession>A0A1M4ZBW2</accession>
<dbReference type="SUPFAM" id="SSF56601">
    <property type="entry name" value="beta-lactamase/transpeptidase-like"/>
    <property type="match status" value="1"/>
</dbReference>
<evidence type="ECO:0000259" key="1">
    <source>
        <dbReference type="Pfam" id="PF00144"/>
    </source>
</evidence>
<proteinExistence type="predicted"/>
<dbReference type="InterPro" id="IPR012338">
    <property type="entry name" value="Beta-lactam/transpept-like"/>
</dbReference>
<feature type="domain" description="Beta-lactamase-related" evidence="1">
    <location>
        <begin position="31"/>
        <end position="354"/>
    </location>
</feature>
<protein>
    <submittedName>
        <fullName evidence="2">CubicO group peptidase, beta-lactamase class C family</fullName>
    </submittedName>
</protein>
<name>A0A1M4ZBW2_9FIRM</name>
<evidence type="ECO:0000313" key="2">
    <source>
        <dbReference type="EMBL" id="SHF15514.1"/>
    </source>
</evidence>
<dbReference type="Gene3D" id="3.40.710.10">
    <property type="entry name" value="DD-peptidase/beta-lactamase superfamily"/>
    <property type="match status" value="1"/>
</dbReference>
<dbReference type="Proteomes" id="UP000184251">
    <property type="component" value="Unassembled WGS sequence"/>
</dbReference>
<dbReference type="STRING" id="1120975.SAMN02746064_02007"/>
<dbReference type="InterPro" id="IPR050789">
    <property type="entry name" value="Diverse_Enzym_Activities"/>
</dbReference>
<dbReference type="AlphaFoldDB" id="A0A1M4ZBW2"/>
<dbReference type="OrthoDB" id="9797709at2"/>
<gene>
    <name evidence="2" type="ORF">SAMN02746064_02007</name>
</gene>
<keyword evidence="3" id="KW-1185">Reference proteome</keyword>
<dbReference type="RefSeq" id="WP_073271576.1">
    <property type="nucleotide sequence ID" value="NZ_FQTU01000016.1"/>
</dbReference>
<dbReference type="InterPro" id="IPR001466">
    <property type="entry name" value="Beta-lactam-related"/>
</dbReference>
<organism evidence="2 3">
    <name type="scientific">Alkalibacter saccharofermentans DSM 14828</name>
    <dbReference type="NCBI Taxonomy" id="1120975"/>
    <lineage>
        <taxon>Bacteria</taxon>
        <taxon>Bacillati</taxon>
        <taxon>Bacillota</taxon>
        <taxon>Clostridia</taxon>
        <taxon>Eubacteriales</taxon>
        <taxon>Eubacteriaceae</taxon>
        <taxon>Alkalibacter</taxon>
    </lineage>
</organism>
<dbReference type="EMBL" id="FQTU01000016">
    <property type="protein sequence ID" value="SHF15514.1"/>
    <property type="molecule type" value="Genomic_DNA"/>
</dbReference>
<sequence>MSKKLSNKQHGKIFDDILKQMTQTKGVRHVIMAAETMDGSFAWAKAEGIAHPDGTPMDVETPFWIASITKLYIACCILKFHEDGLLSIDDLITKHLPLDLIKGIHTMGCTDNTGKLTIRHLLTHSSGIPDYLEIKADGEKTIIDQVVEVRDMSWSVKEIIKIVREENSPLFPPQSLDKDKYKIRYSDTNFQLLTAIIEATAGKPAEEAYRDIIFKPLNLNSTYLPGSVPLKPTKKASTVWIGDVAFEDKPKALRSFGDLNSTVKDQVSFMRALLEGKLFENKETLDFMKKNWQTFGFGLSPISPGWPIQYSMGMMRFKTPRFLSPFQDVPEIIGHTGAVGSWLFYCPLYDLILSGSVSQATAAAAPFKYVPKLLAALGKSQ</sequence>
<evidence type="ECO:0000313" key="3">
    <source>
        <dbReference type="Proteomes" id="UP000184251"/>
    </source>
</evidence>
<dbReference type="PANTHER" id="PTHR43283">
    <property type="entry name" value="BETA-LACTAMASE-RELATED"/>
    <property type="match status" value="1"/>
</dbReference>